<dbReference type="GO" id="GO:0030276">
    <property type="term" value="F:clathrin binding"/>
    <property type="evidence" value="ECO:0007669"/>
    <property type="project" value="TreeGrafter"/>
</dbReference>
<dbReference type="InterPro" id="IPR013809">
    <property type="entry name" value="ENTH"/>
</dbReference>
<dbReference type="GO" id="GO:0030125">
    <property type="term" value="C:clathrin vesicle coat"/>
    <property type="evidence" value="ECO:0007669"/>
    <property type="project" value="TreeGrafter"/>
</dbReference>
<organism evidence="3 4">
    <name type="scientific">Rickenella mellea</name>
    <dbReference type="NCBI Taxonomy" id="50990"/>
    <lineage>
        <taxon>Eukaryota</taxon>
        <taxon>Fungi</taxon>
        <taxon>Dikarya</taxon>
        <taxon>Basidiomycota</taxon>
        <taxon>Agaricomycotina</taxon>
        <taxon>Agaricomycetes</taxon>
        <taxon>Hymenochaetales</taxon>
        <taxon>Rickenellaceae</taxon>
        <taxon>Rickenella</taxon>
    </lineage>
</organism>
<keyword evidence="4" id="KW-1185">Reference proteome</keyword>
<dbReference type="AlphaFoldDB" id="A0A4Y7QAW5"/>
<dbReference type="Gene3D" id="1.25.40.90">
    <property type="match status" value="1"/>
</dbReference>
<protein>
    <recommendedName>
        <fullName evidence="2">ENTH domain-containing protein</fullName>
    </recommendedName>
</protein>
<reference evidence="3 4" key="1">
    <citation type="submission" date="2018-06" db="EMBL/GenBank/DDBJ databases">
        <title>A transcriptomic atlas of mushroom development highlights an independent origin of complex multicellularity.</title>
        <authorList>
            <consortium name="DOE Joint Genome Institute"/>
            <person name="Krizsan K."/>
            <person name="Almasi E."/>
            <person name="Merenyi Z."/>
            <person name="Sahu N."/>
            <person name="Viragh M."/>
            <person name="Koszo T."/>
            <person name="Mondo S."/>
            <person name="Kiss B."/>
            <person name="Balint B."/>
            <person name="Kues U."/>
            <person name="Barry K."/>
            <person name="Hegedus J.C."/>
            <person name="Henrissat B."/>
            <person name="Johnson J."/>
            <person name="Lipzen A."/>
            <person name="Ohm R."/>
            <person name="Nagy I."/>
            <person name="Pangilinan J."/>
            <person name="Yan J."/>
            <person name="Xiong Y."/>
            <person name="Grigoriev I.V."/>
            <person name="Hibbett D.S."/>
            <person name="Nagy L.G."/>
        </authorList>
    </citation>
    <scope>NUCLEOTIDE SEQUENCE [LARGE SCALE GENOMIC DNA]</scope>
    <source>
        <strain evidence="3 4">SZMC22713</strain>
    </source>
</reference>
<sequence length="129" mass="14858">MSIEHFENVAPPVANDPTSGYSDVQAKIRDATSNDPSDWGPSGTQMREIAKLTYDRQGFAEVVERMHKRLSAKGKKWKWRQIFKVRSACAIFHMSRIYLYSCRLLLCWSISYTRVPRTASFTSRNTFSS</sequence>
<dbReference type="EMBL" id="ML170167">
    <property type="protein sequence ID" value="TDL24378.1"/>
    <property type="molecule type" value="Genomic_DNA"/>
</dbReference>
<dbReference type="InterPro" id="IPR008942">
    <property type="entry name" value="ENTH_VHS"/>
</dbReference>
<dbReference type="Proteomes" id="UP000294933">
    <property type="component" value="Unassembled WGS sequence"/>
</dbReference>
<dbReference type="GO" id="GO:0005543">
    <property type="term" value="F:phospholipid binding"/>
    <property type="evidence" value="ECO:0007669"/>
    <property type="project" value="TreeGrafter"/>
</dbReference>
<dbReference type="GO" id="GO:0006897">
    <property type="term" value="P:endocytosis"/>
    <property type="evidence" value="ECO:0007669"/>
    <property type="project" value="TreeGrafter"/>
</dbReference>
<dbReference type="GO" id="GO:0005886">
    <property type="term" value="C:plasma membrane"/>
    <property type="evidence" value="ECO:0007669"/>
    <property type="project" value="TreeGrafter"/>
</dbReference>
<name>A0A4Y7QAW5_9AGAM</name>
<dbReference type="PANTHER" id="PTHR12276:SF110">
    <property type="entry name" value="EPSIN-1-RELATED"/>
    <property type="match status" value="1"/>
</dbReference>
<evidence type="ECO:0000259" key="2">
    <source>
        <dbReference type="Pfam" id="PF01417"/>
    </source>
</evidence>
<proteinExistence type="predicted"/>
<evidence type="ECO:0000313" key="3">
    <source>
        <dbReference type="EMBL" id="TDL24378.1"/>
    </source>
</evidence>
<evidence type="ECO:0000313" key="4">
    <source>
        <dbReference type="Proteomes" id="UP000294933"/>
    </source>
</evidence>
<dbReference type="Pfam" id="PF01417">
    <property type="entry name" value="ENTH"/>
    <property type="match status" value="1"/>
</dbReference>
<dbReference type="VEuPathDB" id="FungiDB:BD410DRAFT_854627"/>
<dbReference type="GO" id="GO:0005768">
    <property type="term" value="C:endosome"/>
    <property type="evidence" value="ECO:0007669"/>
    <property type="project" value="TreeGrafter"/>
</dbReference>
<accession>A0A4Y7QAW5</accession>
<dbReference type="STRING" id="50990.A0A4Y7QAW5"/>
<feature type="region of interest" description="Disordered" evidence="1">
    <location>
        <begin position="1"/>
        <end position="21"/>
    </location>
</feature>
<gene>
    <name evidence="3" type="ORF">BD410DRAFT_854627</name>
</gene>
<dbReference type="OrthoDB" id="4033880at2759"/>
<feature type="domain" description="ENTH" evidence="2">
    <location>
        <begin position="21"/>
        <end position="84"/>
    </location>
</feature>
<dbReference type="PANTHER" id="PTHR12276">
    <property type="entry name" value="EPSIN/ENT-RELATED"/>
    <property type="match status" value="1"/>
</dbReference>
<evidence type="ECO:0000256" key="1">
    <source>
        <dbReference type="SAM" id="MobiDB-lite"/>
    </source>
</evidence>
<dbReference type="SUPFAM" id="SSF48464">
    <property type="entry name" value="ENTH/VHS domain"/>
    <property type="match status" value="1"/>
</dbReference>